<protein>
    <submittedName>
        <fullName evidence="1">Uncharacterized protein</fullName>
    </submittedName>
</protein>
<gene>
    <name evidence="1" type="ORF">BJN41_14240</name>
</gene>
<evidence type="ECO:0000313" key="1">
    <source>
        <dbReference type="EMBL" id="OFE42487.1"/>
    </source>
</evidence>
<dbReference type="RefSeq" id="WP_070155744.1">
    <property type="nucleotide sequence ID" value="NZ_MKQS01000047.1"/>
</dbReference>
<comment type="caution">
    <text evidence="1">The sequence shown here is derived from an EMBL/GenBank/DDBJ whole genome shotgun (WGS) entry which is preliminary data.</text>
</comment>
<dbReference type="EMBL" id="MKQS01000047">
    <property type="protein sequence ID" value="OFE42487.1"/>
    <property type="molecule type" value="Genomic_DNA"/>
</dbReference>
<proteinExistence type="predicted"/>
<evidence type="ECO:0000313" key="2">
    <source>
        <dbReference type="Proteomes" id="UP000186931"/>
    </source>
</evidence>
<dbReference type="Proteomes" id="UP000186931">
    <property type="component" value="Unassembled WGS sequence"/>
</dbReference>
<dbReference type="AlphaFoldDB" id="A0A1E8DYT2"/>
<accession>A0A1E8DYT2</accession>
<sequence length="181" mass="20948">MSLGITPSPEMEKEELKVIDTFIKTYVKKLQEYESFNHSKAKEVTKLLKENLEPFERKDTKKLLNYGEPLTAQQKRDLEINTRLKVNTGFLSFINTESIDKTDLFAFITEAEFYARARAWSEREINRAKKFKSTLRLTVDKESCPNSISEDGTYTTKNAPLLPLPTCGNKCMCMYFTEVSF</sequence>
<reference evidence="1 2" key="1">
    <citation type="submission" date="2016-10" db="EMBL/GenBank/DDBJ databases">
        <title>Genome of airborne Acinetobacter sp. 5-2Ac02 in the hospital environment: Species near to Acinetobacter towneri.</title>
        <authorList>
            <person name="Barbosa B."/>
            <person name="Fernandez-Garcia L."/>
            <person name="Gato E."/>
            <person name="Leao R."/>
            <person name="Albano R."/>
            <person name="Fernandez B."/>
            <person name="Fernandez-Cuenca F."/>
            <person name="Marques E."/>
            <person name="Tomas M."/>
        </authorList>
    </citation>
    <scope>NUCLEOTIDE SEQUENCE [LARGE SCALE GENOMIC DNA]</scope>
    <source>
        <strain evidence="1 2">5-2Ac02</strain>
    </source>
</reference>
<organism evidence="1 2">
    <name type="scientific">Acinetobacter towneri</name>
    <dbReference type="NCBI Taxonomy" id="202956"/>
    <lineage>
        <taxon>Bacteria</taxon>
        <taxon>Pseudomonadati</taxon>
        <taxon>Pseudomonadota</taxon>
        <taxon>Gammaproteobacteria</taxon>
        <taxon>Moraxellales</taxon>
        <taxon>Moraxellaceae</taxon>
        <taxon>Acinetobacter</taxon>
    </lineage>
</organism>
<name>A0A1E8DYT2_9GAMM</name>